<evidence type="ECO:0000259" key="4">
    <source>
        <dbReference type="Pfam" id="PF25390"/>
    </source>
</evidence>
<organism evidence="5 6">
    <name type="scientific">Mizuhopecten yessoensis</name>
    <name type="common">Japanese scallop</name>
    <name type="synonym">Patinopecten yessoensis</name>
    <dbReference type="NCBI Taxonomy" id="6573"/>
    <lineage>
        <taxon>Eukaryota</taxon>
        <taxon>Metazoa</taxon>
        <taxon>Spiralia</taxon>
        <taxon>Lophotrochozoa</taxon>
        <taxon>Mollusca</taxon>
        <taxon>Bivalvia</taxon>
        <taxon>Autobranchia</taxon>
        <taxon>Pteriomorphia</taxon>
        <taxon>Pectinida</taxon>
        <taxon>Pectinoidea</taxon>
        <taxon>Pectinidae</taxon>
        <taxon>Mizuhopecten</taxon>
    </lineage>
</organism>
<keyword evidence="6" id="KW-1185">Reference proteome</keyword>
<keyword evidence="5" id="KW-0675">Receptor</keyword>
<comment type="caution">
    <text evidence="5">The sequence shown here is derived from an EMBL/GenBank/DDBJ whole genome shotgun (WGS) entry which is preliminary data.</text>
</comment>
<feature type="region of interest" description="Disordered" evidence="3">
    <location>
        <begin position="580"/>
        <end position="624"/>
    </location>
</feature>
<feature type="repeat" description="RCC1" evidence="2">
    <location>
        <begin position="225"/>
        <end position="274"/>
    </location>
</feature>
<dbReference type="PANTHER" id="PTHR22872">
    <property type="entry name" value="BTK-BINDING PROTEIN-RELATED"/>
    <property type="match status" value="1"/>
</dbReference>
<feature type="domain" description="RCC1-like" evidence="4">
    <location>
        <begin position="37"/>
        <end position="316"/>
    </location>
</feature>
<dbReference type="EMBL" id="NEDP02005408">
    <property type="protein sequence ID" value="OWF41330.1"/>
    <property type="molecule type" value="Genomic_DNA"/>
</dbReference>
<dbReference type="InterPro" id="IPR051625">
    <property type="entry name" value="Signaling_Regulatory_Domain"/>
</dbReference>
<dbReference type="Proteomes" id="UP000242188">
    <property type="component" value="Unassembled WGS sequence"/>
</dbReference>
<evidence type="ECO:0000313" key="5">
    <source>
        <dbReference type="EMBL" id="OWF41330.1"/>
    </source>
</evidence>
<dbReference type="InterPro" id="IPR000408">
    <property type="entry name" value="Reg_chr_condens"/>
</dbReference>
<dbReference type="InterPro" id="IPR058923">
    <property type="entry name" value="RCC1-like_dom"/>
</dbReference>
<protein>
    <submittedName>
        <fullName evidence="5">Ultraviolet-B receptor UVR8</fullName>
    </submittedName>
</protein>
<dbReference type="OrthoDB" id="5981550at2759"/>
<dbReference type="STRING" id="6573.A0A210PXW1"/>
<dbReference type="Gene3D" id="2.130.10.30">
    <property type="entry name" value="Regulator of chromosome condensation 1/beta-lactamase-inhibitor protein II"/>
    <property type="match status" value="2"/>
</dbReference>
<dbReference type="PRINTS" id="PR00633">
    <property type="entry name" value="RCCNDNSATION"/>
</dbReference>
<sequence length="1078" mass="118982">MEEGAVRKPSGRGQRDKSRKLSGRGQHERGRKVLGPGRVVCWGCNEFGQNSKQAKDDVAFKDGLLSHFSSDLGGQVKVAACGASHTLVVTDSNEIYAWGNGNSGQLGTWDMESSCEPRRIELVGMPPDTVVSDRLQVIQNKLTQRAGRPEVVGVACGGRHSMVVFSNGQVYSFGNNFYAQLGYNFREKNYKENQIKPYLLKSLIGRPVSEVACGDKHSIFRFQSGSIACVGCNSTGQIGTGDREEALVPKILEMTGPITHVACGSNHSLAISDKGEVYIWGYGKACGNKSSDVLSPVLMETGRSKVTKVAGGMYHSMALTASGNIYTWGAGSDGQLGHGDQVLFLSEPQRLKNHHLRGKIIHISSGESFSAAVTENGRLYMWGKNSHTIHPDEASGHRVWEPHCVNSRGQPVQYITCGSWHAVSITGSPEFIRRGSVDKLEFSDSVCLDHSEGSVEDSADIDHCDSVITPEDLGNTNQDLFTETTDEVGVFLPSLSLRRDMTAVDRDKTKLSLAEFYAPTPDIPREPMHEDEDTEQVADIGNIPVSARSTKLVVQVPMNSEKKEPQMAAQHRCDVATSPIPFSSSESESAAQEYVSPAPTKVDSERTIPQDLSESQEAREDREFRAKIPKTYNREDMTKMHALLNYERQKTCGIKHPPSVVQISRTSADSFMLPRENTGFTSKQIDFAEMEHLRSRGNNKSPEKILKIQGKSTTDGGVVRLFESPYTSRSYTEDGPSRIQAIDHRNSPYSRGGDNFLHKFPDGRFMDSPALRSGRHSETTIINLSQFERAASNYAVLVSRASESSLADYARSWAAPETSDDSRLSQAKSYVKHPQPIKNSIPNKNNKANFRNYKISSFIRRRKLQISRSNTVVAEMESPAKPSSDKVKDMQRYAKVHNPQGTSFKQESRIRLGQSFQRKVSIPASRAYLAKEEPVDGLCVKGQTGSSRKNPTYSSASFWRDKTDMDKVRAMNGHNSSYLASDHSSPSRGTPESHREVEEGATPGVEEQGDATPRDSKLVDVLKENSNKMQHKPADKFRRGKLVGSRSQSFDDNSTVMLKIEPRGVSISTKDSGMSQVR</sequence>
<evidence type="ECO:0000313" key="6">
    <source>
        <dbReference type="Proteomes" id="UP000242188"/>
    </source>
</evidence>
<name>A0A210PXW1_MIZYE</name>
<evidence type="ECO:0000256" key="1">
    <source>
        <dbReference type="ARBA" id="ARBA00022737"/>
    </source>
</evidence>
<gene>
    <name evidence="5" type="ORF">KP79_PYT14847</name>
</gene>
<feature type="repeat" description="RCC1" evidence="2">
    <location>
        <begin position="377"/>
        <end position="428"/>
    </location>
</feature>
<feature type="region of interest" description="Disordered" evidence="3">
    <location>
        <begin position="1"/>
        <end position="31"/>
    </location>
</feature>
<feature type="repeat" description="RCC1" evidence="2">
    <location>
        <begin position="323"/>
        <end position="376"/>
    </location>
</feature>
<dbReference type="Pfam" id="PF00415">
    <property type="entry name" value="RCC1"/>
    <property type="match status" value="1"/>
</dbReference>
<feature type="compositionally biased region" description="Polar residues" evidence="3">
    <location>
        <begin position="975"/>
        <end position="990"/>
    </location>
</feature>
<dbReference type="SUPFAM" id="SSF50985">
    <property type="entry name" value="RCC1/BLIP-II"/>
    <property type="match status" value="1"/>
</dbReference>
<feature type="repeat" description="RCC1" evidence="2">
    <location>
        <begin position="37"/>
        <end position="92"/>
    </location>
</feature>
<feature type="region of interest" description="Disordered" evidence="3">
    <location>
        <begin position="975"/>
        <end position="1049"/>
    </location>
</feature>
<dbReference type="PROSITE" id="PS50012">
    <property type="entry name" value="RCC1_3"/>
    <property type="match status" value="7"/>
</dbReference>
<feature type="repeat" description="RCC1" evidence="2">
    <location>
        <begin position="93"/>
        <end position="167"/>
    </location>
</feature>
<feature type="repeat" description="RCC1" evidence="2">
    <location>
        <begin position="168"/>
        <end position="224"/>
    </location>
</feature>
<dbReference type="AlphaFoldDB" id="A0A210PXW1"/>
<reference evidence="5 6" key="1">
    <citation type="journal article" date="2017" name="Nat. Ecol. Evol.">
        <title>Scallop genome provides insights into evolution of bilaterian karyotype and development.</title>
        <authorList>
            <person name="Wang S."/>
            <person name="Zhang J."/>
            <person name="Jiao W."/>
            <person name="Li J."/>
            <person name="Xun X."/>
            <person name="Sun Y."/>
            <person name="Guo X."/>
            <person name="Huan P."/>
            <person name="Dong B."/>
            <person name="Zhang L."/>
            <person name="Hu X."/>
            <person name="Sun X."/>
            <person name="Wang J."/>
            <person name="Zhao C."/>
            <person name="Wang Y."/>
            <person name="Wang D."/>
            <person name="Huang X."/>
            <person name="Wang R."/>
            <person name="Lv J."/>
            <person name="Li Y."/>
            <person name="Zhang Z."/>
            <person name="Liu B."/>
            <person name="Lu W."/>
            <person name="Hui Y."/>
            <person name="Liang J."/>
            <person name="Zhou Z."/>
            <person name="Hou R."/>
            <person name="Li X."/>
            <person name="Liu Y."/>
            <person name="Li H."/>
            <person name="Ning X."/>
            <person name="Lin Y."/>
            <person name="Zhao L."/>
            <person name="Xing Q."/>
            <person name="Dou J."/>
            <person name="Li Y."/>
            <person name="Mao J."/>
            <person name="Guo H."/>
            <person name="Dou H."/>
            <person name="Li T."/>
            <person name="Mu C."/>
            <person name="Jiang W."/>
            <person name="Fu Q."/>
            <person name="Fu X."/>
            <person name="Miao Y."/>
            <person name="Liu J."/>
            <person name="Yu Q."/>
            <person name="Li R."/>
            <person name="Liao H."/>
            <person name="Li X."/>
            <person name="Kong Y."/>
            <person name="Jiang Z."/>
            <person name="Chourrout D."/>
            <person name="Li R."/>
            <person name="Bao Z."/>
        </authorList>
    </citation>
    <scope>NUCLEOTIDE SEQUENCE [LARGE SCALE GENOMIC DNA]</scope>
    <source>
        <strain evidence="5 6">PY_sf001</strain>
    </source>
</reference>
<dbReference type="PROSITE" id="PS00626">
    <property type="entry name" value="RCC1_2"/>
    <property type="match status" value="4"/>
</dbReference>
<evidence type="ECO:0000256" key="2">
    <source>
        <dbReference type="PROSITE-ProRule" id="PRU00235"/>
    </source>
</evidence>
<feature type="compositionally biased region" description="Basic and acidic residues" evidence="3">
    <location>
        <begin position="1012"/>
        <end position="1037"/>
    </location>
</feature>
<accession>A0A210PXW1</accession>
<proteinExistence type="predicted"/>
<keyword evidence="1" id="KW-0677">Repeat</keyword>
<dbReference type="Pfam" id="PF25390">
    <property type="entry name" value="WD40_RLD"/>
    <property type="match status" value="1"/>
</dbReference>
<evidence type="ECO:0000256" key="3">
    <source>
        <dbReference type="SAM" id="MobiDB-lite"/>
    </source>
</evidence>
<dbReference type="InterPro" id="IPR009091">
    <property type="entry name" value="RCC1/BLIP-II"/>
</dbReference>
<feature type="repeat" description="RCC1" evidence="2">
    <location>
        <begin position="275"/>
        <end position="322"/>
    </location>
</feature>